<dbReference type="PANTHER" id="PTHR31807:SF35">
    <property type="entry name" value="AUGMIN SUBUNIT 8"/>
    <property type="match status" value="1"/>
</dbReference>
<feature type="region of interest" description="Disordered" evidence="2">
    <location>
        <begin position="71"/>
        <end position="421"/>
    </location>
</feature>
<evidence type="ECO:0000313" key="4">
    <source>
        <dbReference type="Proteomes" id="UP001054889"/>
    </source>
</evidence>
<feature type="compositionally biased region" description="Low complexity" evidence="2">
    <location>
        <begin position="371"/>
        <end position="395"/>
    </location>
</feature>
<evidence type="ECO:0000256" key="1">
    <source>
        <dbReference type="ARBA" id="ARBA00010016"/>
    </source>
</evidence>
<sequence length="635" mass="67036">MFPALPGSVRVVAKVLGMEVFRSARVFGVPKEGSRSLIDESHIDAGGGARLLLFFFIIFMDDVKPGVPGEGRKAAAAGGGGGGDGAPRRPLVPSEKGNAAASPAGCGRRREHAASRFKPAAAAAATRRTTSPSPARAASALDGAPSCNNRARSADRARVTSSPAPSPPQLKPSSSPTASSRPASPARDAAAEPRGTSAKQTANGLRSESPVKKIDRLVRGLPSEPAKASKPQTADAAPPERKRSPVRRNGAGDQQRENARPPESSPADKRVVEQHRWPAMATGRRGSAAPTPATTSTAPAAGNAGRSSSASSAGRSPMARPPEGAASGKCLRTPSNEMAKRPAMRRSRREGQDSDASSQTTSEGSRSACRSASVPVLHRSSSSSRSKVVVSAAASPTPNATCQSPSRIRPSPSCRSKCASSSPAAQPVFNYIVDARKGKKSANQVENAHQLRLLHNRYLQWRFVNAISEATLSFRRNNAESLIFGVSEKVLALQDGLTTARIDVRLRQQEMKLYHIVTEQVTYLEQWPELEEENSSTLAEAVEALKASTLRLPVTSGAHAEAIAVKNAVSSAVDVMQALSSSICYLQPKVEDRTSLVSQLSVMARQEKSALDECRELLATAAKLQVNLDHCLVNF</sequence>
<dbReference type="Proteomes" id="UP001054889">
    <property type="component" value="Unassembled WGS sequence"/>
</dbReference>
<dbReference type="EMBL" id="BQKI01000010">
    <property type="protein sequence ID" value="GJN03636.1"/>
    <property type="molecule type" value="Genomic_DNA"/>
</dbReference>
<dbReference type="GO" id="GO:0005737">
    <property type="term" value="C:cytoplasm"/>
    <property type="evidence" value="ECO:0007669"/>
    <property type="project" value="TreeGrafter"/>
</dbReference>
<keyword evidence="4" id="KW-1185">Reference proteome</keyword>
<feature type="compositionally biased region" description="Low complexity" evidence="2">
    <location>
        <begin position="287"/>
        <end position="322"/>
    </location>
</feature>
<feature type="compositionally biased region" description="Polar residues" evidence="2">
    <location>
        <begin position="354"/>
        <end position="370"/>
    </location>
</feature>
<feature type="compositionally biased region" description="Basic and acidic residues" evidence="2">
    <location>
        <begin position="254"/>
        <end position="276"/>
    </location>
</feature>
<evidence type="ECO:0000256" key="2">
    <source>
        <dbReference type="SAM" id="MobiDB-lite"/>
    </source>
</evidence>
<dbReference type="InterPro" id="IPR007573">
    <property type="entry name" value="QWRF"/>
</dbReference>
<feature type="compositionally biased region" description="Polar residues" evidence="2">
    <location>
        <begin position="197"/>
        <end position="206"/>
    </location>
</feature>
<protein>
    <recommendedName>
        <fullName evidence="5">AUGMIN subunit 8</fullName>
    </recommendedName>
</protein>
<proteinExistence type="inferred from homology"/>
<dbReference type="GO" id="GO:0008017">
    <property type="term" value="F:microtubule binding"/>
    <property type="evidence" value="ECO:0007669"/>
    <property type="project" value="TreeGrafter"/>
</dbReference>
<gene>
    <name evidence="3" type="primary">ga21103</name>
    <name evidence="3" type="ORF">PR202_ga21103</name>
</gene>
<dbReference type="GO" id="GO:0005880">
    <property type="term" value="C:nuclear microtubule"/>
    <property type="evidence" value="ECO:0007669"/>
    <property type="project" value="TreeGrafter"/>
</dbReference>
<feature type="compositionally biased region" description="Basic and acidic residues" evidence="2">
    <location>
        <begin position="209"/>
        <end position="218"/>
    </location>
</feature>
<dbReference type="GO" id="GO:0051225">
    <property type="term" value="P:spindle assembly"/>
    <property type="evidence" value="ECO:0007669"/>
    <property type="project" value="TreeGrafter"/>
</dbReference>
<reference evidence="3" key="1">
    <citation type="journal article" date="2018" name="DNA Res.">
        <title>Multiple hybrid de novo genome assembly of finger millet, an orphan allotetraploid crop.</title>
        <authorList>
            <person name="Hatakeyama M."/>
            <person name="Aluri S."/>
            <person name="Balachadran M.T."/>
            <person name="Sivarajan S.R."/>
            <person name="Patrignani A."/>
            <person name="Gruter S."/>
            <person name="Poveda L."/>
            <person name="Shimizu-Inatsugi R."/>
            <person name="Baeten J."/>
            <person name="Francoijs K.J."/>
            <person name="Nataraja K.N."/>
            <person name="Reddy Y.A.N."/>
            <person name="Phadnis S."/>
            <person name="Ravikumar R.L."/>
            <person name="Schlapbach R."/>
            <person name="Sreeman S.M."/>
            <person name="Shimizu K.K."/>
        </authorList>
    </citation>
    <scope>NUCLEOTIDE SEQUENCE</scope>
</reference>
<reference evidence="3" key="2">
    <citation type="submission" date="2021-12" db="EMBL/GenBank/DDBJ databases">
        <title>Resequencing data analysis of finger millet.</title>
        <authorList>
            <person name="Hatakeyama M."/>
            <person name="Aluri S."/>
            <person name="Balachadran M.T."/>
            <person name="Sivarajan S.R."/>
            <person name="Poveda L."/>
            <person name="Shimizu-Inatsugi R."/>
            <person name="Schlapbach R."/>
            <person name="Sreeman S.M."/>
            <person name="Shimizu K.K."/>
        </authorList>
    </citation>
    <scope>NUCLEOTIDE SEQUENCE</scope>
</reference>
<evidence type="ECO:0008006" key="5">
    <source>
        <dbReference type="Google" id="ProtNLM"/>
    </source>
</evidence>
<feature type="compositionally biased region" description="Low complexity" evidence="2">
    <location>
        <begin position="119"/>
        <end position="140"/>
    </location>
</feature>
<dbReference type="AlphaFoldDB" id="A0AAV5D004"/>
<evidence type="ECO:0000313" key="3">
    <source>
        <dbReference type="EMBL" id="GJN03636.1"/>
    </source>
</evidence>
<feature type="compositionally biased region" description="Low complexity" evidence="2">
    <location>
        <begin position="404"/>
        <end position="421"/>
    </location>
</feature>
<feature type="compositionally biased region" description="Low complexity" evidence="2">
    <location>
        <begin position="171"/>
        <end position="194"/>
    </location>
</feature>
<dbReference type="PANTHER" id="PTHR31807">
    <property type="entry name" value="AUGMIN FAMILY MEMBER"/>
    <property type="match status" value="1"/>
</dbReference>
<name>A0AAV5D004_ELECO</name>
<accession>A0AAV5D004</accession>
<organism evidence="3 4">
    <name type="scientific">Eleusine coracana subsp. coracana</name>
    <dbReference type="NCBI Taxonomy" id="191504"/>
    <lineage>
        <taxon>Eukaryota</taxon>
        <taxon>Viridiplantae</taxon>
        <taxon>Streptophyta</taxon>
        <taxon>Embryophyta</taxon>
        <taxon>Tracheophyta</taxon>
        <taxon>Spermatophyta</taxon>
        <taxon>Magnoliopsida</taxon>
        <taxon>Liliopsida</taxon>
        <taxon>Poales</taxon>
        <taxon>Poaceae</taxon>
        <taxon>PACMAD clade</taxon>
        <taxon>Chloridoideae</taxon>
        <taxon>Cynodonteae</taxon>
        <taxon>Eleusininae</taxon>
        <taxon>Eleusine</taxon>
    </lineage>
</organism>
<comment type="caution">
    <text evidence="3">The sequence shown here is derived from an EMBL/GenBank/DDBJ whole genome shotgun (WGS) entry which is preliminary data.</text>
</comment>
<comment type="similarity">
    <text evidence="1">Belongs to the QWRF family.</text>
</comment>
<dbReference type="Pfam" id="PF04484">
    <property type="entry name" value="QWRF"/>
    <property type="match status" value="1"/>
</dbReference>